<feature type="transmembrane region" description="Helical" evidence="5">
    <location>
        <begin position="332"/>
        <end position="351"/>
    </location>
</feature>
<protein>
    <submittedName>
        <fullName evidence="7">Sodium/hydrogen exchanger</fullName>
    </submittedName>
</protein>
<feature type="domain" description="Sodium/calcium exchanger membrane region" evidence="6">
    <location>
        <begin position="45"/>
        <end position="180"/>
    </location>
</feature>
<reference evidence="7" key="1">
    <citation type="journal article" date="2014" name="Int. J. Syst. Evol. Microbiol.">
        <title>Complete genome sequence of Corynebacterium casei LMG S-19264T (=DSM 44701T), isolated from a smear-ripened cheese.</title>
        <authorList>
            <consortium name="US DOE Joint Genome Institute (JGI-PGF)"/>
            <person name="Walter F."/>
            <person name="Albersmeier A."/>
            <person name="Kalinowski J."/>
            <person name="Ruckert C."/>
        </authorList>
    </citation>
    <scope>NUCLEOTIDE SEQUENCE</scope>
    <source>
        <strain evidence="7">JCM 12289</strain>
    </source>
</reference>
<accession>A0AAV3SKZ9</accession>
<dbReference type="InterPro" id="IPR044880">
    <property type="entry name" value="NCX_ion-bd_dom_sf"/>
</dbReference>
<gene>
    <name evidence="7" type="ORF">GCM10008985_31330</name>
</gene>
<feature type="transmembrane region" description="Helical" evidence="5">
    <location>
        <begin position="301"/>
        <end position="326"/>
    </location>
</feature>
<feature type="transmembrane region" description="Helical" evidence="5">
    <location>
        <begin position="363"/>
        <end position="383"/>
    </location>
</feature>
<dbReference type="Gene3D" id="1.20.1420.30">
    <property type="entry name" value="NCX, central ion-binding region"/>
    <property type="match status" value="1"/>
</dbReference>
<dbReference type="RefSeq" id="WP_342346248.1">
    <property type="nucleotide sequence ID" value="NZ_BAAADN010000055.1"/>
</dbReference>
<proteinExistence type="predicted"/>
<feature type="transmembrane region" description="Helical" evidence="5">
    <location>
        <begin position="141"/>
        <end position="158"/>
    </location>
</feature>
<keyword evidence="2 5" id="KW-0812">Transmembrane</keyword>
<feature type="transmembrane region" description="Helical" evidence="5">
    <location>
        <begin position="230"/>
        <end position="250"/>
    </location>
</feature>
<dbReference type="AlphaFoldDB" id="A0AAV3SKZ9"/>
<evidence type="ECO:0000259" key="6">
    <source>
        <dbReference type="Pfam" id="PF01699"/>
    </source>
</evidence>
<dbReference type="GO" id="GO:0055085">
    <property type="term" value="P:transmembrane transport"/>
    <property type="evidence" value="ECO:0007669"/>
    <property type="project" value="InterPro"/>
</dbReference>
<dbReference type="Pfam" id="PF01699">
    <property type="entry name" value="Na_Ca_ex"/>
    <property type="match status" value="2"/>
</dbReference>
<dbReference type="EMBL" id="BAAADN010000055">
    <property type="protein sequence ID" value="GAA0472268.1"/>
    <property type="molecule type" value="Genomic_DNA"/>
</dbReference>
<dbReference type="GO" id="GO:0016020">
    <property type="term" value="C:membrane"/>
    <property type="evidence" value="ECO:0007669"/>
    <property type="project" value="UniProtKB-SubCell"/>
</dbReference>
<evidence type="ECO:0000256" key="5">
    <source>
        <dbReference type="SAM" id="Phobius"/>
    </source>
</evidence>
<reference evidence="7" key="2">
    <citation type="submission" date="2023-12" db="EMBL/GenBank/DDBJ databases">
        <authorList>
            <person name="Sun Q."/>
            <person name="Inoue M."/>
        </authorList>
    </citation>
    <scope>NUCLEOTIDE SEQUENCE</scope>
    <source>
        <strain evidence="7">JCM 12289</strain>
    </source>
</reference>
<comment type="caution">
    <text evidence="7">The sequence shown here is derived from an EMBL/GenBank/DDBJ whole genome shotgun (WGS) entry which is preliminary data.</text>
</comment>
<organism evidence="7 8">
    <name type="scientific">Halococcus dombrowskii</name>
    <dbReference type="NCBI Taxonomy" id="179637"/>
    <lineage>
        <taxon>Archaea</taxon>
        <taxon>Methanobacteriati</taxon>
        <taxon>Methanobacteriota</taxon>
        <taxon>Stenosarchaea group</taxon>
        <taxon>Halobacteria</taxon>
        <taxon>Halobacteriales</taxon>
        <taxon>Halococcaceae</taxon>
        <taxon>Halococcus</taxon>
    </lineage>
</organism>
<feature type="transmembrane region" description="Helical" evidence="5">
    <location>
        <begin position="270"/>
        <end position="289"/>
    </location>
</feature>
<name>A0AAV3SKZ9_HALDO</name>
<feature type="transmembrane region" description="Helical" evidence="5">
    <location>
        <begin position="108"/>
        <end position="129"/>
    </location>
</feature>
<evidence type="ECO:0000313" key="8">
    <source>
        <dbReference type="Proteomes" id="UP001500962"/>
    </source>
</evidence>
<feature type="transmembrane region" description="Helical" evidence="5">
    <location>
        <begin position="42"/>
        <end position="59"/>
    </location>
</feature>
<evidence type="ECO:0000256" key="4">
    <source>
        <dbReference type="ARBA" id="ARBA00023136"/>
    </source>
</evidence>
<feature type="domain" description="Sodium/calcium exchanger membrane region" evidence="6">
    <location>
        <begin position="236"/>
        <end position="375"/>
    </location>
</feature>
<evidence type="ECO:0000256" key="2">
    <source>
        <dbReference type="ARBA" id="ARBA00022692"/>
    </source>
</evidence>
<keyword evidence="4 5" id="KW-0472">Membrane</keyword>
<sequence>MSRRKLLVLLFVALLAVSLVVTPALAQEGGEGGEGDEGGASGITSIFIFISGAALLIYSAEKLIGYLVGAASGLNVSVFLLAIVFTGIEFDDIFLGVALNLEGLGGVALGIVFGTALSLTGVTLALAAILTPTEVNIPRDYIAIFAVAPLVMIAFTLTAPLGTIDGVVLLGLFVLFIAYVAVREFRSDTPVFRDAEMFDETAEADGGRELTDGGTESFAAEMPFAEARELPGWAGLGLAILALAGLIIGAATTGIGTEGILQAYGLEGTLFGATIATAVLTIEDIFLTVEPVRKGAPEIGVGNVIGSVVFSVTGKLGVILLAGGIVVGANVLTWHLPALIVLTAVAAYFIYTGKLKPWHGYTLLGLYIAYWVISFAVFGTVPVEL</sequence>
<feature type="transmembrane region" description="Helical" evidence="5">
    <location>
        <begin position="66"/>
        <end position="88"/>
    </location>
</feature>
<evidence type="ECO:0000256" key="3">
    <source>
        <dbReference type="ARBA" id="ARBA00022989"/>
    </source>
</evidence>
<dbReference type="GeneID" id="71763466"/>
<comment type="subcellular location">
    <subcellularLocation>
        <location evidence="1">Membrane</location>
        <topology evidence="1">Multi-pass membrane protein</topology>
    </subcellularLocation>
</comment>
<keyword evidence="3 5" id="KW-1133">Transmembrane helix</keyword>
<evidence type="ECO:0000313" key="7">
    <source>
        <dbReference type="EMBL" id="GAA0472268.1"/>
    </source>
</evidence>
<evidence type="ECO:0000256" key="1">
    <source>
        <dbReference type="ARBA" id="ARBA00004141"/>
    </source>
</evidence>
<feature type="transmembrane region" description="Helical" evidence="5">
    <location>
        <begin position="164"/>
        <end position="182"/>
    </location>
</feature>
<dbReference type="Proteomes" id="UP001500962">
    <property type="component" value="Unassembled WGS sequence"/>
</dbReference>
<dbReference type="InterPro" id="IPR004837">
    <property type="entry name" value="NaCa_Exmemb"/>
</dbReference>